<sequence>MAINADCESTSFHPARITLGTFKKLLECYANTVEQVHRRKMLLKMQPKAEKGFKRKVDKSANSGPGSTALIQKITFDSSEERRIREEVGKFVELDVWRYEGMPGVILERRNSDGNLKREEEGKEKSVGGAYFTKDELVRIMEWKIKHGIYRPMLMGMIKGNQPNTVLTSTSKAIKTLPTVSTTSLEESFPNESINTLNTLRGVGPATSSLILSIATGSGPVSQQVPFYSDDVYIWLCRNEYPDSVATREMVEEISTRELGTEKPSQKSKARGRVKLDMKYNIAEYRDLWRACWELRLRLERTASSISTGGGEEREGNGSGMETVSMADIEKVAFVLRNIAVSGFFDDIDPQEILNMSVEQQESLAAKLEERSALIRGEETVKEEGDEESQRKSKRKKN</sequence>
<gene>
    <name evidence="2" type="ORF">N7469_006873</name>
</gene>
<evidence type="ECO:0000313" key="3">
    <source>
        <dbReference type="Proteomes" id="UP001147733"/>
    </source>
</evidence>
<dbReference type="PANTHER" id="PTHR21521">
    <property type="entry name" value="AMUN, ISOFORM A"/>
    <property type="match status" value="1"/>
</dbReference>
<feature type="compositionally biased region" description="Basic and acidic residues" evidence="1">
    <location>
        <begin position="375"/>
        <end position="391"/>
    </location>
</feature>
<dbReference type="Proteomes" id="UP001147733">
    <property type="component" value="Unassembled WGS sequence"/>
</dbReference>
<dbReference type="OrthoDB" id="8249012at2759"/>
<protein>
    <submittedName>
        <fullName evidence="2">Uncharacterized protein</fullName>
    </submittedName>
</protein>
<dbReference type="EMBL" id="JAPQKT010000006">
    <property type="protein sequence ID" value="KAJ5226867.1"/>
    <property type="molecule type" value="Genomic_DNA"/>
</dbReference>
<comment type="caution">
    <text evidence="2">The sequence shown here is derived from an EMBL/GenBank/DDBJ whole genome shotgun (WGS) entry which is preliminary data.</text>
</comment>
<evidence type="ECO:0000256" key="1">
    <source>
        <dbReference type="SAM" id="MobiDB-lite"/>
    </source>
</evidence>
<feature type="region of interest" description="Disordered" evidence="1">
    <location>
        <begin position="375"/>
        <end position="398"/>
    </location>
</feature>
<name>A0A9W9NVS9_PENCI</name>
<dbReference type="PANTHER" id="PTHR21521:SF0">
    <property type="entry name" value="AMUN, ISOFORM A"/>
    <property type="match status" value="1"/>
</dbReference>
<accession>A0A9W9NVS9</accession>
<dbReference type="GeneID" id="81384958"/>
<proteinExistence type="predicted"/>
<evidence type="ECO:0000313" key="2">
    <source>
        <dbReference type="EMBL" id="KAJ5226867.1"/>
    </source>
</evidence>
<reference evidence="2" key="2">
    <citation type="journal article" date="2023" name="IMA Fungus">
        <title>Comparative genomic study of the Penicillium genus elucidates a diverse pangenome and 15 lateral gene transfer events.</title>
        <authorList>
            <person name="Petersen C."/>
            <person name="Sorensen T."/>
            <person name="Nielsen M.R."/>
            <person name="Sondergaard T.E."/>
            <person name="Sorensen J.L."/>
            <person name="Fitzpatrick D.A."/>
            <person name="Frisvad J.C."/>
            <person name="Nielsen K.L."/>
        </authorList>
    </citation>
    <scope>NUCLEOTIDE SEQUENCE</scope>
    <source>
        <strain evidence="2">IBT 23319</strain>
    </source>
</reference>
<dbReference type="RefSeq" id="XP_056499232.1">
    <property type="nucleotide sequence ID" value="XM_056645791.1"/>
</dbReference>
<dbReference type="AlphaFoldDB" id="A0A9W9NVS9"/>
<reference evidence="2" key="1">
    <citation type="submission" date="2022-11" db="EMBL/GenBank/DDBJ databases">
        <authorList>
            <person name="Petersen C."/>
        </authorList>
    </citation>
    <scope>NUCLEOTIDE SEQUENCE</scope>
    <source>
        <strain evidence="2">IBT 23319</strain>
    </source>
</reference>
<keyword evidence="3" id="KW-1185">Reference proteome</keyword>
<organism evidence="2 3">
    <name type="scientific">Penicillium citrinum</name>
    <dbReference type="NCBI Taxonomy" id="5077"/>
    <lineage>
        <taxon>Eukaryota</taxon>
        <taxon>Fungi</taxon>
        <taxon>Dikarya</taxon>
        <taxon>Ascomycota</taxon>
        <taxon>Pezizomycotina</taxon>
        <taxon>Eurotiomycetes</taxon>
        <taxon>Eurotiomycetidae</taxon>
        <taxon>Eurotiales</taxon>
        <taxon>Aspergillaceae</taxon>
        <taxon>Penicillium</taxon>
    </lineage>
</organism>